<feature type="compositionally biased region" description="Low complexity" evidence="1">
    <location>
        <begin position="432"/>
        <end position="443"/>
    </location>
</feature>
<accession>A0A5N6KNM9</accession>
<evidence type="ECO:0000313" key="3">
    <source>
        <dbReference type="EMBL" id="KAB8336888.1"/>
    </source>
</evidence>
<dbReference type="FunFam" id="3.30.1370.30:FF:000006">
    <property type="entry name" value="40S ribosomal protein S8"/>
    <property type="match status" value="1"/>
</dbReference>
<dbReference type="InterPro" id="IPR035987">
    <property type="entry name" value="Ribosomal_uS8_sf"/>
</dbReference>
<feature type="compositionally biased region" description="Acidic residues" evidence="1">
    <location>
        <begin position="506"/>
        <end position="516"/>
    </location>
</feature>
<proteinExistence type="predicted"/>
<keyword evidence="2" id="KW-1133">Transmembrane helix</keyword>
<dbReference type="AlphaFoldDB" id="A0A5N6KNM9"/>
<feature type="region of interest" description="Disordered" evidence="1">
    <location>
        <begin position="390"/>
        <end position="516"/>
    </location>
</feature>
<feature type="transmembrane region" description="Helical" evidence="2">
    <location>
        <begin position="109"/>
        <end position="130"/>
    </location>
</feature>
<dbReference type="EMBL" id="VIBQ01000009">
    <property type="protein sequence ID" value="KAB8336888.1"/>
    <property type="molecule type" value="Genomic_DNA"/>
</dbReference>
<gene>
    <name evidence="3" type="ORF">FH972_021196</name>
</gene>
<dbReference type="OrthoDB" id="409928at2759"/>
<dbReference type="Gene3D" id="3.30.1370.30">
    <property type="match status" value="1"/>
</dbReference>
<dbReference type="GO" id="GO:0005840">
    <property type="term" value="C:ribosome"/>
    <property type="evidence" value="ECO:0007669"/>
    <property type="project" value="InterPro"/>
</dbReference>
<keyword evidence="2" id="KW-0472">Membrane</keyword>
<protein>
    <submittedName>
        <fullName evidence="3">Uncharacterized protein</fullName>
    </submittedName>
</protein>
<evidence type="ECO:0000256" key="1">
    <source>
        <dbReference type="SAM" id="MobiDB-lite"/>
    </source>
</evidence>
<dbReference type="GO" id="GO:0006412">
    <property type="term" value="P:translation"/>
    <property type="evidence" value="ECO:0007669"/>
    <property type="project" value="InterPro"/>
</dbReference>
<dbReference type="SUPFAM" id="SSF56047">
    <property type="entry name" value="Ribosomal protein S8"/>
    <property type="match status" value="1"/>
</dbReference>
<feature type="region of interest" description="Disordered" evidence="1">
    <location>
        <begin position="301"/>
        <end position="323"/>
    </location>
</feature>
<dbReference type="Proteomes" id="UP000327013">
    <property type="component" value="Unassembled WGS sequence"/>
</dbReference>
<evidence type="ECO:0000256" key="2">
    <source>
        <dbReference type="SAM" id="Phobius"/>
    </source>
</evidence>
<sequence>MSLVKLAHTCSHLQNCSKARLGLTSIPSTKLLLSLSLALQNAGFISSVTRGGPQPPQLLTATSLPHATDDAALDPEHPDSAIITQANVASRRLWLGLKYWKGEPVLSKMSMAAACFGGVLVIFFVTWLILRQVRARHANPKYLPSPYLKQKWRAWAPRTLYKRGGSTQLDRMDTTEASPTSQPRNGPASNLTHEERVDRHTSVRSIATLPAYSAAPRPEEELIAREGERGGIDTVVEFPETAEEEEARRDEEMESLYQIRRARREERAHREVMRNQRREARERGDLRALEELRRERLATNAAAADSSATELMREHQAKDRGRRVSTVSYADLGVARHDGSRVRADSNDSDHRPLLDSAARPGMRSRAGSSAMSMHFRNQSSLSIATRALTPDISDDEEGRAGSGEFDAETWDSRRPSTSSGARTLAQKSTRGQDAATGDAGAGSIPPPPEYEGQGWPETETGEMAPPYESPTSPRAPRLAPLGRLPSIHVTPFSPIMPPDERGSGQEDDGGGEGRR</sequence>
<keyword evidence="2" id="KW-0812">Transmembrane</keyword>
<dbReference type="GO" id="GO:0003735">
    <property type="term" value="F:structural constituent of ribosome"/>
    <property type="evidence" value="ECO:0007669"/>
    <property type="project" value="InterPro"/>
</dbReference>
<feature type="compositionally biased region" description="Low complexity" evidence="1">
    <location>
        <begin position="362"/>
        <end position="374"/>
    </location>
</feature>
<keyword evidence="4" id="KW-1185">Reference proteome</keyword>
<feature type="compositionally biased region" description="Polar residues" evidence="1">
    <location>
        <begin position="416"/>
        <end position="430"/>
    </location>
</feature>
<comment type="caution">
    <text evidence="3">The sequence shown here is derived from an EMBL/GenBank/DDBJ whole genome shotgun (WGS) entry which is preliminary data.</text>
</comment>
<reference evidence="3 4" key="1">
    <citation type="submission" date="2019-06" db="EMBL/GenBank/DDBJ databases">
        <title>A chromosomal-level reference genome of Carpinus fangiana (Coryloideae, Betulaceae).</title>
        <authorList>
            <person name="Yang X."/>
            <person name="Wang Z."/>
            <person name="Zhang L."/>
            <person name="Hao G."/>
            <person name="Liu J."/>
            <person name="Yang Y."/>
        </authorList>
    </citation>
    <scope>NUCLEOTIDE SEQUENCE [LARGE SCALE GENOMIC DNA]</scope>
    <source>
        <strain evidence="3">Cfa_2016G</strain>
        <tissue evidence="3">Leaf</tissue>
    </source>
</reference>
<name>A0A5N6KNM9_9ROSI</name>
<feature type="compositionally biased region" description="Polar residues" evidence="1">
    <location>
        <begin position="165"/>
        <end position="191"/>
    </location>
</feature>
<evidence type="ECO:0000313" key="4">
    <source>
        <dbReference type="Proteomes" id="UP000327013"/>
    </source>
</evidence>
<feature type="region of interest" description="Disordered" evidence="1">
    <location>
        <begin position="165"/>
        <end position="200"/>
    </location>
</feature>
<feature type="region of interest" description="Disordered" evidence="1">
    <location>
        <begin position="338"/>
        <end position="374"/>
    </location>
</feature>
<feature type="compositionally biased region" description="Basic and acidic residues" evidence="1">
    <location>
        <begin position="338"/>
        <end position="354"/>
    </location>
</feature>
<organism evidence="3 4">
    <name type="scientific">Carpinus fangiana</name>
    <dbReference type="NCBI Taxonomy" id="176857"/>
    <lineage>
        <taxon>Eukaryota</taxon>
        <taxon>Viridiplantae</taxon>
        <taxon>Streptophyta</taxon>
        <taxon>Embryophyta</taxon>
        <taxon>Tracheophyta</taxon>
        <taxon>Spermatophyta</taxon>
        <taxon>Magnoliopsida</taxon>
        <taxon>eudicotyledons</taxon>
        <taxon>Gunneridae</taxon>
        <taxon>Pentapetalae</taxon>
        <taxon>rosids</taxon>
        <taxon>fabids</taxon>
        <taxon>Fagales</taxon>
        <taxon>Betulaceae</taxon>
        <taxon>Carpinus</taxon>
    </lineage>
</organism>